<keyword evidence="1" id="KW-1133">Transmembrane helix</keyword>
<dbReference type="Proteomes" id="UP000031620">
    <property type="component" value="Chromosome"/>
</dbReference>
<dbReference type="EMBL" id="AP014680">
    <property type="protein sequence ID" value="BAP86526.1"/>
    <property type="molecule type" value="Genomic_DNA"/>
</dbReference>
<keyword evidence="1" id="KW-0812">Transmembrane</keyword>
<feature type="transmembrane region" description="Helical" evidence="1">
    <location>
        <begin position="512"/>
        <end position="531"/>
    </location>
</feature>
<feature type="transmembrane region" description="Helical" evidence="1">
    <location>
        <begin position="394"/>
        <end position="420"/>
    </location>
</feature>
<feature type="transmembrane region" description="Helical" evidence="1">
    <location>
        <begin position="473"/>
        <end position="492"/>
    </location>
</feature>
<feature type="transmembrane region" description="Helical" evidence="1">
    <location>
        <begin position="21"/>
        <end position="39"/>
    </location>
</feature>
<dbReference type="AlphaFoldDB" id="A0A0A1H1C4"/>
<feature type="transmembrane region" description="Helical" evidence="1">
    <location>
        <begin position="440"/>
        <end position="461"/>
    </location>
</feature>
<keyword evidence="1" id="KW-0472">Membrane</keyword>
<feature type="transmembrane region" description="Helical" evidence="1">
    <location>
        <begin position="124"/>
        <end position="146"/>
    </location>
</feature>
<feature type="transmembrane region" description="Helical" evidence="1">
    <location>
        <begin position="241"/>
        <end position="262"/>
    </location>
</feature>
<feature type="transmembrane region" description="Helical" evidence="1">
    <location>
        <begin position="166"/>
        <end position="186"/>
    </location>
</feature>
<feature type="transmembrane region" description="Helical" evidence="1">
    <location>
        <begin position="198"/>
        <end position="214"/>
    </location>
</feature>
<name>A0A0A1H1C4_9LACO</name>
<dbReference type="HOGENOM" id="CLU_036785_2_0_9"/>
<accession>A0A0A1H1C4</accession>
<gene>
    <name evidence="2" type="ORF">LOOC260_120200</name>
</gene>
<protein>
    <submittedName>
        <fullName evidence="2">ABC transporter permease protein</fullName>
    </submittedName>
</protein>
<sequence length="539" mass="59509">MRNSSFSQAGYLTRFYLRRDWLKIVIWMIGLVGLMGVGGGKFDGLYGTKAAMDSIVSTLKTPAMVSLFGPFTAQQPYNVALIFAVEMMVFMGLFMAMMNIYFAVRGTRAEEDSGILELIRAHSVGKYAPLLASIMELLIINVVTGILESLSLMAANMTGADSTGSWLFGLGLAAVGFMFGVFSLLMAQLSDNARGATMLSYLVLALLYLVRMMTDVSNPDYTLWSPFGWIEKLSVYDQNNWWPLFAMLVVSLVTIAVTFYAYAHRDVTAGLIATRSGRKRASVLLAGPFSLIFRLERTSFFVWMIGMFVLGVSYGSIFGTVGDIMKSNPAMAGLLGENAVNAANQTVILNFAALLSIVFVVLGTVPTMQIVLKLNGDERKGWLEQIHAKSISRLHLYCSYVVMALITGTLALLLGILGMYAAGQSVMDSPLPLSRFLRSFYGYLPALLVTVGIGAVLAGLLPRLQSISWIVPIYGFISLYLGELLGLPKWSLKLTPYGWINKVPLHNVQWNMTWEFLVLALVLFIIGFIFYRRRDMVEN</sequence>
<evidence type="ECO:0000313" key="3">
    <source>
        <dbReference type="Proteomes" id="UP000031620"/>
    </source>
</evidence>
<feature type="transmembrane region" description="Helical" evidence="1">
    <location>
        <begin position="347"/>
        <end position="374"/>
    </location>
</feature>
<feature type="transmembrane region" description="Helical" evidence="1">
    <location>
        <begin position="79"/>
        <end position="104"/>
    </location>
</feature>
<reference evidence="2 3" key="1">
    <citation type="submission" date="2014-11" db="EMBL/GenBank/DDBJ databases">
        <title>Complete genome sequence and analysis of Lactobacillus hokkaidonensis LOOC260T.</title>
        <authorList>
            <person name="Tanizawa Y."/>
            <person name="Tohno M."/>
            <person name="Kaminuma E."/>
            <person name="Nakamura Y."/>
            <person name="Arita M."/>
        </authorList>
    </citation>
    <scope>NUCLEOTIDE SEQUENCE [LARGE SCALE GENOMIC DNA]</scope>
    <source>
        <strain evidence="2 3">LOOC260</strain>
    </source>
</reference>
<evidence type="ECO:0000256" key="1">
    <source>
        <dbReference type="SAM" id="Phobius"/>
    </source>
</evidence>
<proteinExistence type="predicted"/>
<feature type="transmembrane region" description="Helical" evidence="1">
    <location>
        <begin position="300"/>
        <end position="321"/>
    </location>
</feature>
<evidence type="ECO:0000313" key="2">
    <source>
        <dbReference type="EMBL" id="BAP86526.1"/>
    </source>
</evidence>
<dbReference type="STRING" id="1291742.LOOC260_120200"/>
<dbReference type="KEGG" id="lho:LOOC260_120200"/>
<organism evidence="2 3">
    <name type="scientific">Paucilactobacillus hokkaidonensis JCM 18461</name>
    <dbReference type="NCBI Taxonomy" id="1291742"/>
    <lineage>
        <taxon>Bacteria</taxon>
        <taxon>Bacillati</taxon>
        <taxon>Bacillota</taxon>
        <taxon>Bacilli</taxon>
        <taxon>Lactobacillales</taxon>
        <taxon>Lactobacillaceae</taxon>
        <taxon>Paucilactobacillus</taxon>
    </lineage>
</organism>